<protein>
    <submittedName>
        <fullName evidence="1">Uncharacterized protein</fullName>
    </submittedName>
</protein>
<proteinExistence type="predicted"/>
<dbReference type="AlphaFoldDB" id="A0A255EDM1"/>
<dbReference type="RefSeq" id="WP_094449864.1">
    <property type="nucleotide sequence ID" value="NZ_NMVJ01000008.1"/>
</dbReference>
<comment type="caution">
    <text evidence="1">The sequence shown here is derived from an EMBL/GenBank/DDBJ whole genome shotgun (WGS) entry which is preliminary data.</text>
</comment>
<reference evidence="1 2" key="1">
    <citation type="submission" date="2017-07" db="EMBL/GenBank/DDBJ databases">
        <title>Draft whole genome sequences of clinical Proprionibacteriaceae strains.</title>
        <authorList>
            <person name="Bernier A.-M."/>
            <person name="Bernard K."/>
            <person name="Domingo M.-C."/>
        </authorList>
    </citation>
    <scope>NUCLEOTIDE SEQUENCE [LARGE SCALE GENOMIC DNA]</scope>
    <source>
        <strain evidence="1 2">NML 160184</strain>
    </source>
</reference>
<gene>
    <name evidence="1" type="ORF">CGZ92_02790</name>
</gene>
<dbReference type="EMBL" id="NMVI01000008">
    <property type="protein sequence ID" value="OYN89658.1"/>
    <property type="molecule type" value="Genomic_DNA"/>
</dbReference>
<evidence type="ECO:0000313" key="2">
    <source>
        <dbReference type="Proteomes" id="UP000216533"/>
    </source>
</evidence>
<sequence>MIGEHDRHPRNNTVLLSPETQIGGGGFWCPRRPGAWEQLSPELRHDLEAWNDLFLNHFYGTWMPPEVGYTYHAQVGGLVQRITEELDLGPDELAVDIWPTEGLDPEKV</sequence>
<dbReference type="Proteomes" id="UP000216533">
    <property type="component" value="Unassembled WGS sequence"/>
</dbReference>
<accession>A0A255EDM1</accession>
<name>A0A255EDM1_9ACTN</name>
<evidence type="ECO:0000313" key="1">
    <source>
        <dbReference type="EMBL" id="OYN89658.1"/>
    </source>
</evidence>
<organism evidence="1 2">
    <name type="scientific">Parenemella sanctibonifatiensis</name>
    <dbReference type="NCBI Taxonomy" id="2016505"/>
    <lineage>
        <taxon>Bacteria</taxon>
        <taxon>Bacillati</taxon>
        <taxon>Actinomycetota</taxon>
        <taxon>Actinomycetes</taxon>
        <taxon>Propionibacteriales</taxon>
        <taxon>Propionibacteriaceae</taxon>
        <taxon>Parenemella</taxon>
    </lineage>
</organism>